<keyword evidence="3" id="KW-1185">Reference proteome</keyword>
<feature type="transmembrane region" description="Helical" evidence="1">
    <location>
        <begin position="27"/>
        <end position="51"/>
    </location>
</feature>
<evidence type="ECO:0000313" key="3">
    <source>
        <dbReference type="Proteomes" id="UP000193560"/>
    </source>
</evidence>
<keyword evidence="1" id="KW-0472">Membrane</keyword>
<protein>
    <submittedName>
        <fullName evidence="2">Uncharacterized protein</fullName>
    </submittedName>
</protein>
<sequence length="85" mass="10358">MHVTPWCGFWNTKLTIVKSKERNILCYYLLIFNSYLILSLYFMMTSLLYIWDRRGCIRIGVGRRAGCVHWRLHSTNNQRLYIYIY</sequence>
<dbReference type="Proteomes" id="UP000193560">
    <property type="component" value="Unassembled WGS sequence"/>
</dbReference>
<evidence type="ECO:0000313" key="2">
    <source>
        <dbReference type="EMBL" id="ORZ14723.1"/>
    </source>
</evidence>
<evidence type="ECO:0000256" key="1">
    <source>
        <dbReference type="SAM" id="Phobius"/>
    </source>
</evidence>
<keyword evidence="1" id="KW-0812">Transmembrane</keyword>
<dbReference type="AlphaFoldDB" id="A0A1X2IE02"/>
<comment type="caution">
    <text evidence="2">The sequence shown here is derived from an EMBL/GenBank/DDBJ whole genome shotgun (WGS) entry which is preliminary data.</text>
</comment>
<dbReference type="EMBL" id="MCGE01000014">
    <property type="protein sequence ID" value="ORZ14723.1"/>
    <property type="molecule type" value="Genomic_DNA"/>
</dbReference>
<name>A0A1X2IE02_9FUNG</name>
<organism evidence="2 3">
    <name type="scientific">Absidia repens</name>
    <dbReference type="NCBI Taxonomy" id="90262"/>
    <lineage>
        <taxon>Eukaryota</taxon>
        <taxon>Fungi</taxon>
        <taxon>Fungi incertae sedis</taxon>
        <taxon>Mucoromycota</taxon>
        <taxon>Mucoromycotina</taxon>
        <taxon>Mucoromycetes</taxon>
        <taxon>Mucorales</taxon>
        <taxon>Cunninghamellaceae</taxon>
        <taxon>Absidia</taxon>
    </lineage>
</organism>
<accession>A0A1X2IE02</accession>
<reference evidence="2 3" key="1">
    <citation type="submission" date="2016-07" db="EMBL/GenBank/DDBJ databases">
        <title>Pervasive Adenine N6-methylation of Active Genes in Fungi.</title>
        <authorList>
            <consortium name="DOE Joint Genome Institute"/>
            <person name="Mondo S.J."/>
            <person name="Dannebaum R.O."/>
            <person name="Kuo R.C."/>
            <person name="Labutti K."/>
            <person name="Haridas S."/>
            <person name="Kuo A."/>
            <person name="Salamov A."/>
            <person name="Ahrendt S.R."/>
            <person name="Lipzen A."/>
            <person name="Sullivan W."/>
            <person name="Andreopoulos W.B."/>
            <person name="Clum A."/>
            <person name="Lindquist E."/>
            <person name="Daum C."/>
            <person name="Ramamoorthy G.K."/>
            <person name="Gryganskyi A."/>
            <person name="Culley D."/>
            <person name="Magnuson J.K."/>
            <person name="James T.Y."/>
            <person name="O'Malley M.A."/>
            <person name="Stajich J.E."/>
            <person name="Spatafora J.W."/>
            <person name="Visel A."/>
            <person name="Grigoriev I.V."/>
        </authorList>
    </citation>
    <scope>NUCLEOTIDE SEQUENCE [LARGE SCALE GENOMIC DNA]</scope>
    <source>
        <strain evidence="2 3">NRRL 1336</strain>
    </source>
</reference>
<proteinExistence type="predicted"/>
<keyword evidence="1" id="KW-1133">Transmembrane helix</keyword>
<gene>
    <name evidence="2" type="ORF">BCR42DRAFT_57297</name>
</gene>